<dbReference type="GeneID" id="23569536"/>
<dbReference type="AlphaFoldDB" id="V5IPK9"/>
<reference evidence="2 3" key="1">
    <citation type="journal article" date="2003" name="Nature">
        <title>The genome sequence of the filamentous fungus Neurospora crassa.</title>
        <authorList>
            <person name="Galagan J.E."/>
            <person name="Calvo S.E."/>
            <person name="Borkovich K.A."/>
            <person name="Selker E.U."/>
            <person name="Read N.D."/>
            <person name="Jaffe D."/>
            <person name="FitzHugh W."/>
            <person name="Ma L.J."/>
            <person name="Smirnov S."/>
            <person name="Purcell S."/>
            <person name="Rehman B."/>
            <person name="Elkins T."/>
            <person name="Engels R."/>
            <person name="Wang S."/>
            <person name="Nielsen C.B."/>
            <person name="Butler J."/>
            <person name="Endrizzi M."/>
            <person name="Qui D."/>
            <person name="Ianakiev P."/>
            <person name="Bell-Pedersen D."/>
            <person name="Nelson M.A."/>
            <person name="Werner-Washburne M."/>
            <person name="Selitrennikoff C.P."/>
            <person name="Kinsey J.A."/>
            <person name="Braun E.L."/>
            <person name="Zelter A."/>
            <person name="Schulte U."/>
            <person name="Kothe G.O."/>
            <person name="Jedd G."/>
            <person name="Mewes W."/>
            <person name="Staben C."/>
            <person name="Marcotte E."/>
            <person name="Greenberg D."/>
            <person name="Roy A."/>
            <person name="Foley K."/>
            <person name="Naylor J."/>
            <person name="Stange-Thomann N."/>
            <person name="Barrett R."/>
            <person name="Gnerre S."/>
            <person name="Kamal M."/>
            <person name="Kamvysselis M."/>
            <person name="Mauceli E."/>
            <person name="Bielke C."/>
            <person name="Rudd S."/>
            <person name="Frishman D."/>
            <person name="Krystofova S."/>
            <person name="Rasmussen C."/>
            <person name="Metzenberg R.L."/>
            <person name="Perkins D.D."/>
            <person name="Kroken S."/>
            <person name="Cogoni C."/>
            <person name="Macino G."/>
            <person name="Catcheside D."/>
            <person name="Li W."/>
            <person name="Pratt R.J."/>
            <person name="Osmani S.A."/>
            <person name="DeSouza C.P."/>
            <person name="Glass L."/>
            <person name="Orbach M.J."/>
            <person name="Berglund J.A."/>
            <person name="Voelker R."/>
            <person name="Yarden O."/>
            <person name="Plamann M."/>
            <person name="Seiler S."/>
            <person name="Dunlap J."/>
            <person name="Radford A."/>
            <person name="Aramayo R."/>
            <person name="Natvig D.O."/>
            <person name="Alex L.A."/>
            <person name="Mannhaupt G."/>
            <person name="Ebbole D.J."/>
            <person name="Freitag M."/>
            <person name="Paulsen I."/>
            <person name="Sachs M.S."/>
            <person name="Lander E.S."/>
            <person name="Nusbaum C."/>
            <person name="Birren B."/>
        </authorList>
    </citation>
    <scope>NUCLEOTIDE SEQUENCE [LARGE SCALE GENOMIC DNA]</scope>
    <source>
        <strain evidence="3">ATCC 24698 / 74-OR23-1A / CBS 708.71 / DSM 1257 / FGSC 987</strain>
    </source>
</reference>
<name>V5IPK9_NEUCR</name>
<dbReference type="KEGG" id="ncr:NCU16569"/>
<dbReference type="EMBL" id="CM002237">
    <property type="protein sequence ID" value="ESA43670.1"/>
    <property type="molecule type" value="Genomic_DNA"/>
</dbReference>
<feature type="compositionally biased region" description="Basic and acidic residues" evidence="1">
    <location>
        <begin position="124"/>
        <end position="135"/>
    </location>
</feature>
<organism evidence="2 3">
    <name type="scientific">Neurospora crassa (strain ATCC 24698 / 74-OR23-1A / CBS 708.71 / DSM 1257 / FGSC 987)</name>
    <dbReference type="NCBI Taxonomy" id="367110"/>
    <lineage>
        <taxon>Eukaryota</taxon>
        <taxon>Fungi</taxon>
        <taxon>Dikarya</taxon>
        <taxon>Ascomycota</taxon>
        <taxon>Pezizomycotina</taxon>
        <taxon>Sordariomycetes</taxon>
        <taxon>Sordariomycetidae</taxon>
        <taxon>Sordariales</taxon>
        <taxon>Sordariaceae</taxon>
        <taxon>Neurospora</taxon>
    </lineage>
</organism>
<gene>
    <name evidence="2" type="ORF">NCU16569</name>
</gene>
<proteinExistence type="predicted"/>
<sequence>MPLQSGGDRQAVERQLKMAFAGRLLLCCCAHGEEAERVGGECDDDSGDDGRHWVCRFLWCGPGDPRIQITSDGPQAGKTGVAGVWWCALHSQPATGALSGGGGRATSNVSGKLGETVSKKGRSKSVESRLENSVK</sequence>
<evidence type="ECO:0000313" key="3">
    <source>
        <dbReference type="Proteomes" id="UP000001805"/>
    </source>
</evidence>
<dbReference type="RefSeq" id="XP_011393704.1">
    <property type="nucleotide sequence ID" value="XM_011395402.1"/>
</dbReference>
<dbReference type="Proteomes" id="UP000001805">
    <property type="component" value="Chromosome 6, Linkage Group II"/>
</dbReference>
<evidence type="ECO:0000313" key="2">
    <source>
        <dbReference type="EMBL" id="ESA43670.1"/>
    </source>
</evidence>
<dbReference type="VEuPathDB" id="FungiDB:NCU16569"/>
<protein>
    <submittedName>
        <fullName evidence="2">Uncharacterized protein</fullName>
    </submittedName>
</protein>
<evidence type="ECO:0000256" key="1">
    <source>
        <dbReference type="SAM" id="MobiDB-lite"/>
    </source>
</evidence>
<dbReference type="InParanoid" id="V5IPK9"/>
<dbReference type="OrthoDB" id="10528094at2759"/>
<feature type="region of interest" description="Disordered" evidence="1">
    <location>
        <begin position="93"/>
        <end position="135"/>
    </location>
</feature>
<accession>V5IPK9</accession>
<keyword evidence="3" id="KW-1185">Reference proteome</keyword>